<evidence type="ECO:0000256" key="1">
    <source>
        <dbReference type="ARBA" id="ARBA00004606"/>
    </source>
</evidence>
<evidence type="ECO:0000313" key="7">
    <source>
        <dbReference type="Proteomes" id="UP001237642"/>
    </source>
</evidence>
<dbReference type="PANTHER" id="PTHR31042">
    <property type="entry name" value="CORE-2/I-BRANCHING BETA-1,6-N-ACETYLGLUCOSAMINYLTRANSFERASE FAMILY PROTEIN-RELATED"/>
    <property type="match status" value="1"/>
</dbReference>
<keyword evidence="7" id="KW-1185">Reference proteome</keyword>
<organism evidence="6 7">
    <name type="scientific">Heracleum sosnowskyi</name>
    <dbReference type="NCBI Taxonomy" id="360622"/>
    <lineage>
        <taxon>Eukaryota</taxon>
        <taxon>Viridiplantae</taxon>
        <taxon>Streptophyta</taxon>
        <taxon>Embryophyta</taxon>
        <taxon>Tracheophyta</taxon>
        <taxon>Spermatophyta</taxon>
        <taxon>Magnoliopsida</taxon>
        <taxon>eudicotyledons</taxon>
        <taxon>Gunneridae</taxon>
        <taxon>Pentapetalae</taxon>
        <taxon>asterids</taxon>
        <taxon>campanulids</taxon>
        <taxon>Apiales</taxon>
        <taxon>Apiaceae</taxon>
        <taxon>Apioideae</taxon>
        <taxon>apioid superclade</taxon>
        <taxon>Tordylieae</taxon>
        <taxon>Tordyliinae</taxon>
        <taxon>Heracleum</taxon>
    </lineage>
</organism>
<evidence type="ECO:0000256" key="3">
    <source>
        <dbReference type="ARBA" id="ARBA00022679"/>
    </source>
</evidence>
<dbReference type="AlphaFoldDB" id="A0AAD8MLM6"/>
<dbReference type="EMBL" id="JAUIZM010000006">
    <property type="protein sequence ID" value="KAK1380865.1"/>
    <property type="molecule type" value="Genomic_DNA"/>
</dbReference>
<dbReference type="Proteomes" id="UP001237642">
    <property type="component" value="Unassembled WGS sequence"/>
</dbReference>
<evidence type="ECO:0000313" key="6">
    <source>
        <dbReference type="EMBL" id="KAK1380865.1"/>
    </source>
</evidence>
<keyword evidence="3" id="KW-0808">Transferase</keyword>
<comment type="caution">
    <text evidence="6">The sequence shown here is derived from an EMBL/GenBank/DDBJ whole genome shotgun (WGS) entry which is preliminary data.</text>
</comment>
<keyword evidence="4" id="KW-0472">Membrane</keyword>
<dbReference type="PANTHER" id="PTHR31042:SF91">
    <property type="entry name" value="CORE-2_I-BRANCHING BETA-1,6-N-ACETYLGLUCOSAMINYLTRANSFERASE FAMILY PROTEIN"/>
    <property type="match status" value="1"/>
</dbReference>
<dbReference type="InterPro" id="IPR044174">
    <property type="entry name" value="BC10-like"/>
</dbReference>
<keyword evidence="5" id="KW-0325">Glycoprotein</keyword>
<dbReference type="Pfam" id="PF02485">
    <property type="entry name" value="Branch"/>
    <property type="match status" value="1"/>
</dbReference>
<evidence type="ECO:0000256" key="5">
    <source>
        <dbReference type="ARBA" id="ARBA00023180"/>
    </source>
</evidence>
<dbReference type="GO" id="GO:0016020">
    <property type="term" value="C:membrane"/>
    <property type="evidence" value="ECO:0007669"/>
    <property type="project" value="UniProtKB-SubCell"/>
</dbReference>
<accession>A0AAD8MLM6</accession>
<evidence type="ECO:0000256" key="4">
    <source>
        <dbReference type="ARBA" id="ARBA00023136"/>
    </source>
</evidence>
<dbReference type="GO" id="GO:0016757">
    <property type="term" value="F:glycosyltransferase activity"/>
    <property type="evidence" value="ECO:0007669"/>
    <property type="project" value="UniProtKB-KW"/>
</dbReference>
<protein>
    <submittedName>
        <fullName evidence="6">Uncharacterized protein</fullName>
    </submittedName>
</protein>
<dbReference type="InterPro" id="IPR003406">
    <property type="entry name" value="Glyco_trans_14"/>
</dbReference>
<gene>
    <name evidence="6" type="ORF">POM88_027609</name>
</gene>
<evidence type="ECO:0000256" key="2">
    <source>
        <dbReference type="ARBA" id="ARBA00022676"/>
    </source>
</evidence>
<name>A0AAD8MLM6_9APIA</name>
<comment type="subcellular location">
    <subcellularLocation>
        <location evidence="1">Membrane</location>
        <topology evidence="1">Single-pass type II membrane protein</topology>
    </subcellularLocation>
</comment>
<reference evidence="6" key="2">
    <citation type="submission" date="2023-05" db="EMBL/GenBank/DDBJ databases">
        <authorList>
            <person name="Schelkunov M.I."/>
        </authorList>
    </citation>
    <scope>NUCLEOTIDE SEQUENCE</scope>
    <source>
        <strain evidence="6">Hsosn_3</strain>
        <tissue evidence="6">Leaf</tissue>
    </source>
</reference>
<proteinExistence type="predicted"/>
<sequence length="112" mass="13271">MGRGKYNKRVFPAITISDRRKGSQWFEVDRKLAIQLISDTTYYPIFLTHCQRSCFMDEHYFPTLVNKVCPELTTNRTVTWTDWSRGVIMAKSRPQLVFFLQGSFIQTHYNHC</sequence>
<keyword evidence="2" id="KW-0328">Glycosyltransferase</keyword>
<reference evidence="6" key="1">
    <citation type="submission" date="2023-02" db="EMBL/GenBank/DDBJ databases">
        <title>Genome of toxic invasive species Heracleum sosnowskyi carries increased number of genes despite the absence of recent whole-genome duplications.</title>
        <authorList>
            <person name="Schelkunov M."/>
            <person name="Shtratnikova V."/>
            <person name="Makarenko M."/>
            <person name="Klepikova A."/>
            <person name="Omelchenko D."/>
            <person name="Novikova G."/>
            <person name="Obukhova E."/>
            <person name="Bogdanov V."/>
            <person name="Penin A."/>
            <person name="Logacheva M."/>
        </authorList>
    </citation>
    <scope>NUCLEOTIDE SEQUENCE</scope>
    <source>
        <strain evidence="6">Hsosn_3</strain>
        <tissue evidence="6">Leaf</tissue>
    </source>
</reference>